<proteinExistence type="predicted"/>
<dbReference type="GO" id="GO:0009143">
    <property type="term" value="P:nucleoside triphosphate catabolic process"/>
    <property type="evidence" value="ECO:0007669"/>
    <property type="project" value="InterPro"/>
</dbReference>
<accession>E1X409</accession>
<keyword evidence="2" id="KW-1185">Reference proteome</keyword>
<gene>
    <name evidence="1" type="ordered locus">BMS_0432</name>
</gene>
<dbReference type="OrthoDB" id="9791898at2"/>
<dbReference type="SUPFAM" id="SSF101386">
    <property type="entry name" value="all-alpha NTP pyrophosphatases"/>
    <property type="match status" value="1"/>
</dbReference>
<dbReference type="CDD" id="cd11537">
    <property type="entry name" value="NTP-PPase_RS21-C6_like"/>
    <property type="match status" value="1"/>
</dbReference>
<dbReference type="HOGENOM" id="CLU_110454_2_2_7"/>
<dbReference type="PIRSF" id="PIRSF029826">
    <property type="entry name" value="UCP029826_pph"/>
    <property type="match status" value="1"/>
</dbReference>
<dbReference type="Gene3D" id="1.10.287.1080">
    <property type="entry name" value="MazG-like"/>
    <property type="match status" value="1"/>
</dbReference>
<dbReference type="KEGG" id="bmx:BMS_0432"/>
<evidence type="ECO:0000313" key="2">
    <source>
        <dbReference type="Proteomes" id="UP000008963"/>
    </source>
</evidence>
<dbReference type="eggNOG" id="COG1694">
    <property type="taxonomic scope" value="Bacteria"/>
</dbReference>
<evidence type="ECO:0008006" key="3">
    <source>
        <dbReference type="Google" id="ProtNLM"/>
    </source>
</evidence>
<dbReference type="InterPro" id="IPR025984">
    <property type="entry name" value="DCTPP"/>
</dbReference>
<dbReference type="GO" id="GO:0047429">
    <property type="term" value="F:nucleoside triphosphate diphosphatase activity"/>
    <property type="evidence" value="ECO:0007669"/>
    <property type="project" value="InterPro"/>
</dbReference>
<name>E1X409_HALMS</name>
<sequence>MEKTLNISMWQKRLEDFAKERDWDQFHNPKNLAMALSVESSELVEIFQWLSSEQSENLDEKSLENTTHEMADILLYLIRLSSKLNIDLEDALEKKFEINKSKYPVELARGTAKKYSELKSE</sequence>
<organism evidence="1 2">
    <name type="scientific">Halobacteriovorax marinus (strain ATCC BAA-682 / DSM 15412 / SJ)</name>
    <name type="common">Bacteriovorax marinus</name>
    <dbReference type="NCBI Taxonomy" id="862908"/>
    <lineage>
        <taxon>Bacteria</taxon>
        <taxon>Pseudomonadati</taxon>
        <taxon>Bdellovibrionota</taxon>
        <taxon>Bacteriovoracia</taxon>
        <taxon>Bacteriovoracales</taxon>
        <taxon>Halobacteriovoraceae</taxon>
        <taxon>Halobacteriovorax</taxon>
    </lineage>
</organism>
<evidence type="ECO:0000313" key="1">
    <source>
        <dbReference type="EMBL" id="CBW25349.1"/>
    </source>
</evidence>
<dbReference type="Pfam" id="PF12643">
    <property type="entry name" value="MazG-like"/>
    <property type="match status" value="1"/>
</dbReference>
<dbReference type="AlphaFoldDB" id="E1X409"/>
<reference evidence="2" key="1">
    <citation type="journal article" date="2013" name="ISME J.">
        <title>A small predatory core genome in the divergent marine Bacteriovorax marinus SJ and the terrestrial Bdellovibrio bacteriovorus.</title>
        <authorList>
            <person name="Crossman L.C."/>
            <person name="Chen H."/>
            <person name="Cerdeno-Tarraga A.M."/>
            <person name="Brooks K."/>
            <person name="Quail M.A."/>
            <person name="Pineiro S.A."/>
            <person name="Hobley L."/>
            <person name="Sockett R.E."/>
            <person name="Bentley S.D."/>
            <person name="Parkhill J."/>
            <person name="Williams H.N."/>
            <person name="Stine O.C."/>
        </authorList>
    </citation>
    <scope>NUCLEOTIDE SEQUENCE [LARGE SCALE GENOMIC DNA]</scope>
    <source>
        <strain evidence="2">ATCC BAA-682 / DSM 15412 / SJ</strain>
    </source>
</reference>
<dbReference type="PANTHER" id="PTHR46523">
    <property type="entry name" value="DCTP PYROPHOSPHATASE 1"/>
    <property type="match status" value="1"/>
</dbReference>
<dbReference type="PANTHER" id="PTHR46523:SF1">
    <property type="entry name" value="DCTP PYROPHOSPHATASE 1"/>
    <property type="match status" value="1"/>
</dbReference>
<dbReference type="PATRIC" id="fig|862908.3.peg.415"/>
<dbReference type="EMBL" id="FQ312005">
    <property type="protein sequence ID" value="CBW25349.1"/>
    <property type="molecule type" value="Genomic_DNA"/>
</dbReference>
<dbReference type="InterPro" id="IPR052555">
    <property type="entry name" value="dCTP_Pyrophosphatase"/>
</dbReference>
<protein>
    <recommendedName>
        <fullName evidence="3">Nucleotide pyrophosphohydrolase</fullName>
    </recommendedName>
</protein>
<dbReference type="RefSeq" id="WP_014243137.1">
    <property type="nucleotide sequence ID" value="NC_016620.1"/>
</dbReference>
<dbReference type="Proteomes" id="UP000008963">
    <property type="component" value="Chromosome"/>
</dbReference>